<feature type="compositionally biased region" description="Basic and acidic residues" evidence="1">
    <location>
        <begin position="98"/>
        <end position="109"/>
    </location>
</feature>
<keyword evidence="3" id="KW-1185">Reference proteome</keyword>
<organism evidence="2 3">
    <name type="scientific">Stephania cephalantha</name>
    <dbReference type="NCBI Taxonomy" id="152367"/>
    <lineage>
        <taxon>Eukaryota</taxon>
        <taxon>Viridiplantae</taxon>
        <taxon>Streptophyta</taxon>
        <taxon>Embryophyta</taxon>
        <taxon>Tracheophyta</taxon>
        <taxon>Spermatophyta</taxon>
        <taxon>Magnoliopsida</taxon>
        <taxon>Ranunculales</taxon>
        <taxon>Menispermaceae</taxon>
        <taxon>Menispermoideae</taxon>
        <taxon>Cissampelideae</taxon>
        <taxon>Stephania</taxon>
    </lineage>
</organism>
<accession>A0AAP0J1G7</accession>
<evidence type="ECO:0000256" key="1">
    <source>
        <dbReference type="SAM" id="MobiDB-lite"/>
    </source>
</evidence>
<evidence type="ECO:0000313" key="3">
    <source>
        <dbReference type="Proteomes" id="UP001419268"/>
    </source>
</evidence>
<proteinExistence type="predicted"/>
<name>A0AAP0J1G7_9MAGN</name>
<dbReference type="Proteomes" id="UP001419268">
    <property type="component" value="Unassembled WGS sequence"/>
</dbReference>
<evidence type="ECO:0000313" key="2">
    <source>
        <dbReference type="EMBL" id="KAK9125300.1"/>
    </source>
</evidence>
<gene>
    <name evidence="2" type="ORF">Scep_014146</name>
</gene>
<feature type="region of interest" description="Disordered" evidence="1">
    <location>
        <begin position="17"/>
        <end position="109"/>
    </location>
</feature>
<feature type="compositionally biased region" description="Basic and acidic residues" evidence="1">
    <location>
        <begin position="19"/>
        <end position="29"/>
    </location>
</feature>
<protein>
    <submittedName>
        <fullName evidence="2">Uncharacterized protein</fullName>
    </submittedName>
</protein>
<comment type="caution">
    <text evidence="2">The sequence shown here is derived from an EMBL/GenBank/DDBJ whole genome shotgun (WGS) entry which is preliminary data.</text>
</comment>
<reference evidence="2 3" key="1">
    <citation type="submission" date="2024-01" db="EMBL/GenBank/DDBJ databases">
        <title>Genome assemblies of Stephania.</title>
        <authorList>
            <person name="Yang L."/>
        </authorList>
    </citation>
    <scope>NUCLEOTIDE SEQUENCE [LARGE SCALE GENOMIC DNA]</scope>
    <source>
        <strain evidence="2">JXDWG</strain>
        <tissue evidence="2">Leaf</tissue>
    </source>
</reference>
<dbReference type="EMBL" id="JBBNAG010000006">
    <property type="protein sequence ID" value="KAK9125300.1"/>
    <property type="molecule type" value="Genomic_DNA"/>
</dbReference>
<feature type="compositionally biased region" description="Polar residues" evidence="1">
    <location>
        <begin position="46"/>
        <end position="66"/>
    </location>
</feature>
<sequence length="171" mass="19271">MRRRRCCGSDELLVWTPAESKDGSKERQQTNKLVSAADRARRPQTAVLTNQETGSSGQWKMTSSPRSTRHGGEGASLGNDGRGGGALARGGGARRQQLRRDQQRRRDETAELRCGWMDGRRCGSALAPPLRQRRGFYSGRCGERRGATTQWRLLEMRRKERKEREGPCLEN</sequence>
<feature type="compositionally biased region" description="Gly residues" evidence="1">
    <location>
        <begin position="80"/>
        <end position="93"/>
    </location>
</feature>
<dbReference type="AlphaFoldDB" id="A0AAP0J1G7"/>